<evidence type="ECO:0000313" key="3">
    <source>
        <dbReference type="EMBL" id="TQQ80011.1"/>
    </source>
</evidence>
<dbReference type="Pfam" id="PF10069">
    <property type="entry name" value="DICT"/>
    <property type="match status" value="1"/>
</dbReference>
<dbReference type="InterPro" id="IPR016954">
    <property type="entry name" value="Uncharacterised_Vng0742h"/>
</dbReference>
<accession>A0A8J8PB22</accession>
<dbReference type="EMBL" id="RKLU01000004">
    <property type="protein sequence ID" value="TQQ80011.1"/>
    <property type="molecule type" value="Genomic_DNA"/>
</dbReference>
<gene>
    <name evidence="3" type="ORF">EGH24_11095</name>
</gene>
<organism evidence="3 4">
    <name type="scientific">Halonotius terrestris</name>
    <dbReference type="NCBI Taxonomy" id="2487750"/>
    <lineage>
        <taxon>Archaea</taxon>
        <taxon>Methanobacteriati</taxon>
        <taxon>Methanobacteriota</taxon>
        <taxon>Stenosarchaea group</taxon>
        <taxon>Halobacteria</taxon>
        <taxon>Halobacteriales</taxon>
        <taxon>Haloferacaceae</taxon>
        <taxon>Halonotius</taxon>
    </lineage>
</organism>
<dbReference type="RefSeq" id="WP_142980202.1">
    <property type="nucleotide sequence ID" value="NZ_RKLU01000004.1"/>
</dbReference>
<evidence type="ECO:0000313" key="4">
    <source>
        <dbReference type="Proteomes" id="UP000705823"/>
    </source>
</evidence>
<evidence type="ECO:0000256" key="1">
    <source>
        <dbReference type="SAM" id="MobiDB-lite"/>
    </source>
</evidence>
<name>A0A8J8PB22_9EURY</name>
<dbReference type="AlphaFoldDB" id="A0A8J8PB22"/>
<feature type="domain" description="DICT" evidence="2">
    <location>
        <begin position="108"/>
        <end position="227"/>
    </location>
</feature>
<dbReference type="GO" id="GO:0016301">
    <property type="term" value="F:kinase activity"/>
    <property type="evidence" value="ECO:0007669"/>
    <property type="project" value="UniProtKB-KW"/>
</dbReference>
<sequence length="270" mass="30219">MTLRELIADIEAREMTLTAINTPEHVVEDLKEQYSDRNVSITQREVDDEPTRFAILSRQDNFVTAVPITDIYAGSIEPPEEELTTDAASDASDDADDEAKPPAAYREPILDHLEETLFTSYSIKQMFMASREIEDRAWRVGSGELHAGFQTLDVLAGQADAYNQLGTQTDLSVHAYAAPVSETPVVPDTEGFTLHIERDDEIKKTWFVVYDGGGVDENKCALLAEERGSREFYGFWTYDPETVDYLICYLKSTYAHVESGDNVDGDSQPV</sequence>
<dbReference type="Proteomes" id="UP000705823">
    <property type="component" value="Unassembled WGS sequence"/>
</dbReference>
<keyword evidence="4" id="KW-1185">Reference proteome</keyword>
<feature type="region of interest" description="Disordered" evidence="1">
    <location>
        <begin position="74"/>
        <end position="105"/>
    </location>
</feature>
<keyword evidence="3" id="KW-0418">Kinase</keyword>
<evidence type="ECO:0000259" key="2">
    <source>
        <dbReference type="Pfam" id="PF10069"/>
    </source>
</evidence>
<reference evidence="3" key="1">
    <citation type="submission" date="2019-02" db="EMBL/GenBank/DDBJ databases">
        <title>Halonotius sp. a new haloarchaeum isolated from saline soil.</title>
        <authorList>
            <person name="Duran-Viseras A."/>
            <person name="Sanchez-Porro C."/>
            <person name="Ventosa A."/>
        </authorList>
    </citation>
    <scope>NUCLEOTIDE SEQUENCE</scope>
    <source>
        <strain evidence="3">F15B</strain>
    </source>
</reference>
<proteinExistence type="predicted"/>
<keyword evidence="3" id="KW-0808">Transferase</keyword>
<dbReference type="InterPro" id="IPR019278">
    <property type="entry name" value="DICT_dom"/>
</dbReference>
<dbReference type="PIRSF" id="PIRSF030471">
    <property type="entry name" value="STR_Vng0742h_prd"/>
    <property type="match status" value="1"/>
</dbReference>
<protein>
    <submittedName>
        <fullName evidence="3">Histidine kinase</fullName>
    </submittedName>
</protein>
<dbReference type="OrthoDB" id="198447at2157"/>
<comment type="caution">
    <text evidence="3">The sequence shown here is derived from an EMBL/GenBank/DDBJ whole genome shotgun (WGS) entry which is preliminary data.</text>
</comment>